<dbReference type="InterPro" id="IPR006342">
    <property type="entry name" value="FkbM_mtfrase"/>
</dbReference>
<protein>
    <submittedName>
        <fullName evidence="2">FkbM family methyltransferase</fullName>
    </submittedName>
</protein>
<dbReference type="SUPFAM" id="SSF53335">
    <property type="entry name" value="S-adenosyl-L-methionine-dependent methyltransferases"/>
    <property type="match status" value="1"/>
</dbReference>
<dbReference type="PANTHER" id="PTHR34203:SF15">
    <property type="entry name" value="SLL1173 PROTEIN"/>
    <property type="match status" value="1"/>
</dbReference>
<keyword evidence="2" id="KW-0489">Methyltransferase</keyword>
<evidence type="ECO:0000313" key="2">
    <source>
        <dbReference type="EMBL" id="MDQ0996786.1"/>
    </source>
</evidence>
<comment type="caution">
    <text evidence="2">The sequence shown here is derived from an EMBL/GenBank/DDBJ whole genome shotgun (WGS) entry which is preliminary data.</text>
</comment>
<dbReference type="EMBL" id="JAUSZT010000003">
    <property type="protein sequence ID" value="MDQ0996786.1"/>
    <property type="molecule type" value="Genomic_DNA"/>
</dbReference>
<keyword evidence="3" id="KW-1185">Reference proteome</keyword>
<dbReference type="GO" id="GO:0008168">
    <property type="term" value="F:methyltransferase activity"/>
    <property type="evidence" value="ECO:0007669"/>
    <property type="project" value="UniProtKB-KW"/>
</dbReference>
<dbReference type="NCBIfam" id="TIGR01444">
    <property type="entry name" value="fkbM_fam"/>
    <property type="match status" value="1"/>
</dbReference>
<keyword evidence="2" id="KW-0808">Transferase</keyword>
<evidence type="ECO:0000259" key="1">
    <source>
        <dbReference type="Pfam" id="PF05050"/>
    </source>
</evidence>
<dbReference type="GO" id="GO:0032259">
    <property type="term" value="P:methylation"/>
    <property type="evidence" value="ECO:0007669"/>
    <property type="project" value="UniProtKB-KW"/>
</dbReference>
<name>A0ABU0S8I3_9HYPH</name>
<dbReference type="Gene3D" id="3.40.50.150">
    <property type="entry name" value="Vaccinia Virus protein VP39"/>
    <property type="match status" value="1"/>
</dbReference>
<dbReference type="Pfam" id="PF05050">
    <property type="entry name" value="Methyltransf_21"/>
    <property type="match status" value="1"/>
</dbReference>
<sequence>MMITTTADIDYAFRLILGRTMNEVEKSHYTYVGQPLESIVRMYLNSLEFQSRRLLDPAPDGQIEKVFLNDAWIYADRNDPDVGINVIGGAYEPNVTRVFEQYVKPGMHVIDIGANIGYFTMLCAKLVGSQGRVLAVEPNVENGRLLVASRDANSFSHVNVLLSAVGDKTDVLALNGSGSNGVSATLQSGQSLEIKRLIPCVRLDDVLHDWNRVDFVKIDIEGAEYRAFTGMINTLRKFRPIIVSEFSPNLIGWISSVTPETYLKFLIDLGYQISIITAEGTLLDRGQDVPAIMNDVHTADSDHVDIVALPI</sequence>
<evidence type="ECO:0000313" key="3">
    <source>
        <dbReference type="Proteomes" id="UP001237780"/>
    </source>
</evidence>
<dbReference type="PANTHER" id="PTHR34203">
    <property type="entry name" value="METHYLTRANSFERASE, FKBM FAMILY PROTEIN"/>
    <property type="match status" value="1"/>
</dbReference>
<gene>
    <name evidence="2" type="ORF">QFZ34_001968</name>
</gene>
<dbReference type="InterPro" id="IPR052514">
    <property type="entry name" value="SAM-dependent_MTase"/>
</dbReference>
<dbReference type="InterPro" id="IPR029063">
    <property type="entry name" value="SAM-dependent_MTases_sf"/>
</dbReference>
<organism evidence="2 3">
    <name type="scientific">Phyllobacterium ifriqiyense</name>
    <dbReference type="NCBI Taxonomy" id="314238"/>
    <lineage>
        <taxon>Bacteria</taxon>
        <taxon>Pseudomonadati</taxon>
        <taxon>Pseudomonadota</taxon>
        <taxon>Alphaproteobacteria</taxon>
        <taxon>Hyphomicrobiales</taxon>
        <taxon>Phyllobacteriaceae</taxon>
        <taxon>Phyllobacterium</taxon>
    </lineage>
</organism>
<accession>A0ABU0S8I3</accession>
<proteinExistence type="predicted"/>
<feature type="domain" description="Methyltransferase FkbM" evidence="1">
    <location>
        <begin position="111"/>
        <end position="272"/>
    </location>
</feature>
<dbReference type="Proteomes" id="UP001237780">
    <property type="component" value="Unassembled WGS sequence"/>
</dbReference>
<reference evidence="2 3" key="1">
    <citation type="submission" date="2023-07" db="EMBL/GenBank/DDBJ databases">
        <title>Comparative genomics of wheat-associated soil bacteria to identify genetic determinants of phenazine resistance.</title>
        <authorList>
            <person name="Mouncey N."/>
        </authorList>
    </citation>
    <scope>NUCLEOTIDE SEQUENCE [LARGE SCALE GENOMIC DNA]</scope>
    <source>
        <strain evidence="2 3">W4I11</strain>
    </source>
</reference>